<keyword evidence="6" id="KW-1185">Reference proteome</keyword>
<dbReference type="GO" id="GO:0061982">
    <property type="term" value="P:meiosis I cell cycle process"/>
    <property type="evidence" value="ECO:0007669"/>
    <property type="project" value="UniProtKB-ARBA"/>
</dbReference>
<dbReference type="PANTHER" id="PTHR10073:SF47">
    <property type="entry name" value="DNA MISMATCH REPAIR PROTEIN MLH3"/>
    <property type="match status" value="1"/>
</dbReference>
<evidence type="ECO:0000259" key="4">
    <source>
        <dbReference type="SMART" id="SM00853"/>
    </source>
</evidence>
<dbReference type="InterPro" id="IPR037198">
    <property type="entry name" value="MutL_C_sf"/>
</dbReference>
<dbReference type="SUPFAM" id="SSF89895">
    <property type="entry name" value="FYSH domain"/>
    <property type="match status" value="1"/>
</dbReference>
<dbReference type="InterPro" id="IPR036890">
    <property type="entry name" value="HATPase_C_sf"/>
</dbReference>
<dbReference type="PANTHER" id="PTHR10073">
    <property type="entry name" value="DNA MISMATCH REPAIR PROTEIN MLH, PMS, MUTL"/>
    <property type="match status" value="1"/>
</dbReference>
<dbReference type="SUPFAM" id="SSF118116">
    <property type="entry name" value="DNA mismatch repair protein MutL"/>
    <property type="match status" value="1"/>
</dbReference>
<evidence type="ECO:0000256" key="1">
    <source>
        <dbReference type="ARBA" id="ARBA00006082"/>
    </source>
</evidence>
<name>A0A4S4L373_9AGAM</name>
<dbReference type="SUPFAM" id="SSF55874">
    <property type="entry name" value="ATPase domain of HSP90 chaperone/DNA topoisomerase II/histidine kinase"/>
    <property type="match status" value="1"/>
</dbReference>
<dbReference type="InterPro" id="IPR036786">
    <property type="entry name" value="Ribosome_mat_SBDS_N_sf"/>
</dbReference>
<dbReference type="Proteomes" id="UP000308199">
    <property type="component" value="Unassembled WGS sequence"/>
</dbReference>
<proteinExistence type="inferred from homology"/>
<dbReference type="EMBL" id="SGPK01000248">
    <property type="protein sequence ID" value="THH05617.1"/>
    <property type="molecule type" value="Genomic_DNA"/>
</dbReference>
<feature type="region of interest" description="Disordered" evidence="3">
    <location>
        <begin position="377"/>
        <end position="419"/>
    </location>
</feature>
<feature type="compositionally biased region" description="Basic and acidic residues" evidence="3">
    <location>
        <begin position="344"/>
        <end position="361"/>
    </location>
</feature>
<feature type="compositionally biased region" description="Polar residues" evidence="3">
    <location>
        <begin position="328"/>
        <end position="337"/>
    </location>
</feature>
<dbReference type="GO" id="GO:0032300">
    <property type="term" value="C:mismatch repair complex"/>
    <property type="evidence" value="ECO:0007669"/>
    <property type="project" value="InterPro"/>
</dbReference>
<feature type="region of interest" description="Disordered" evidence="3">
    <location>
        <begin position="884"/>
        <end position="912"/>
    </location>
</feature>
<dbReference type="Pfam" id="PF01172">
    <property type="entry name" value="SBDS_N"/>
    <property type="match status" value="1"/>
</dbReference>
<dbReference type="Gene3D" id="3.30.1250.10">
    <property type="entry name" value="Ribosome maturation protein SBDS, N-terminal domain"/>
    <property type="match status" value="1"/>
</dbReference>
<evidence type="ECO:0000256" key="2">
    <source>
        <dbReference type="ARBA" id="ARBA00022763"/>
    </source>
</evidence>
<feature type="compositionally biased region" description="Basic and acidic residues" evidence="3">
    <location>
        <begin position="409"/>
        <end position="419"/>
    </location>
</feature>
<dbReference type="SMART" id="SM00853">
    <property type="entry name" value="MutL_C"/>
    <property type="match status" value="1"/>
</dbReference>
<dbReference type="AlphaFoldDB" id="A0A4S4L373"/>
<keyword evidence="2" id="KW-0227">DNA damage</keyword>
<organism evidence="5 6">
    <name type="scientific">Phellinidium pouzarii</name>
    <dbReference type="NCBI Taxonomy" id="167371"/>
    <lineage>
        <taxon>Eukaryota</taxon>
        <taxon>Fungi</taxon>
        <taxon>Dikarya</taxon>
        <taxon>Basidiomycota</taxon>
        <taxon>Agaricomycotina</taxon>
        <taxon>Agaricomycetes</taxon>
        <taxon>Hymenochaetales</taxon>
        <taxon>Hymenochaetaceae</taxon>
        <taxon>Phellinidium</taxon>
    </lineage>
</organism>
<dbReference type="PROSITE" id="PS00058">
    <property type="entry name" value="DNA_MISMATCH_REPAIR_1"/>
    <property type="match status" value="1"/>
</dbReference>
<dbReference type="Gene3D" id="3.30.565.10">
    <property type="entry name" value="Histidine kinase-like ATPase, C-terminal domain"/>
    <property type="match status" value="1"/>
</dbReference>
<accession>A0A4S4L373</accession>
<dbReference type="InterPro" id="IPR014762">
    <property type="entry name" value="DNA_mismatch_repair_CS"/>
</dbReference>
<dbReference type="GO" id="GO:0005524">
    <property type="term" value="F:ATP binding"/>
    <property type="evidence" value="ECO:0007669"/>
    <property type="project" value="InterPro"/>
</dbReference>
<sequence length="912" mass="100961">MASAALERLDVETRSKLRSTQILTSLPQIISELVQNSLDAGASDVGIGINCDEWGCWVRDDGSGMNKDGLAHIALGREGGRYASSKAYSPSSLDYVNTFGFRGEALASAADLSCIEISSRTTRSKESWSLILKGGEKLYYGPSLRWRRERAGTTVTLRDAFFNLPIRRRSHPGAARTIELIRRELESLALVFPHVAFSLRDESKEKSQVLTIPKAVDESGEKMLSQQPGTRRSPRKSEQRPVYVLNLMIPPREIDNCLDPAKAAMHFQGSNQKGVAAFLADTIQSFLIRHGFSSSEGPLHTAGKRTPKRQMVDVGGVGIELDSHEEINSSLRVQGQSPAKRPKTRDIYIREDASQSDEAKDELTWVDPISSRTYLVDPRTGNSYIRDQRQKDPNNQSSRLRVGRRCARSRKEGNKEGKSVMPEWIKRALEANDSFAPIESAIPHLPSATLYNHTIDKVSQFPGVSWMKQPINNHSIPSQGMGGAQEAPGCSYTKASLARAQIVGQVDHKFIACIIDGGSQDRIPDNEVLDSEAQMDGRSIRTLVLVDQHAADERVRVERYLKTLCMGFLDSNGVGVERRVLDPDIPVLLTKHERDRLKNSSRMKKSFRNWGFDIVEGDVGSNGDAKVDCCEDGYGMVHFESVPEVVADKVSWSISARADLREFVKGYLARLEAESLDKSSEYLEQKLQGASLGVADADEFTWLMALRFCPHELIELVNSKACRGAIMFNDRLSEEQCNRLIRKLSMTAFPFQCAHGRPSVVPLTAIHRRETKSCRVTPVSTLPTRPSTSSTMGKSLTKVIYKPDSQSTEEFLMYVNPAEYMKWINRDATISLTEVVDSFDVFVSTQGKQGHLGKASDSQLVNTFGSKKDVDVAEILLRSGTAQSANGLNDDGATKNSSHGSRIDVRGSGARI</sequence>
<dbReference type="GO" id="GO:0006298">
    <property type="term" value="P:mismatch repair"/>
    <property type="evidence" value="ECO:0007669"/>
    <property type="project" value="InterPro"/>
</dbReference>
<dbReference type="InterPro" id="IPR038973">
    <property type="entry name" value="MutL/Mlh/Pms-like"/>
</dbReference>
<dbReference type="Gene3D" id="3.30.1540.20">
    <property type="entry name" value="MutL, C-terminal domain, dimerisation subdomain"/>
    <property type="match status" value="2"/>
</dbReference>
<protein>
    <recommendedName>
        <fullName evidence="4">MutL C-terminal dimerisation domain-containing protein</fullName>
    </recommendedName>
</protein>
<dbReference type="GO" id="GO:0140664">
    <property type="term" value="F:ATP-dependent DNA damage sensor activity"/>
    <property type="evidence" value="ECO:0007669"/>
    <property type="project" value="InterPro"/>
</dbReference>
<dbReference type="InterPro" id="IPR042120">
    <property type="entry name" value="MutL_C_dimsub"/>
</dbReference>
<dbReference type="InterPro" id="IPR014790">
    <property type="entry name" value="MutL_C"/>
</dbReference>
<dbReference type="InterPro" id="IPR019783">
    <property type="entry name" value="SDO1/SBDS_N"/>
</dbReference>
<dbReference type="InterPro" id="IPR014721">
    <property type="entry name" value="Ribsml_uS5_D2-typ_fold_subgr"/>
</dbReference>
<dbReference type="Gene3D" id="3.30.230.10">
    <property type="match status" value="1"/>
</dbReference>
<feature type="region of interest" description="Disordered" evidence="3">
    <location>
        <begin position="218"/>
        <end position="239"/>
    </location>
</feature>
<evidence type="ECO:0000256" key="3">
    <source>
        <dbReference type="SAM" id="MobiDB-lite"/>
    </source>
</evidence>
<evidence type="ECO:0000313" key="5">
    <source>
        <dbReference type="EMBL" id="THH05617.1"/>
    </source>
</evidence>
<feature type="region of interest" description="Disordered" evidence="3">
    <location>
        <begin position="327"/>
        <end position="361"/>
    </location>
</feature>
<reference evidence="5 6" key="1">
    <citation type="submission" date="2019-02" db="EMBL/GenBank/DDBJ databases">
        <title>Genome sequencing of the rare red list fungi Phellinidium pouzarii.</title>
        <authorList>
            <person name="Buettner E."/>
            <person name="Kellner H."/>
        </authorList>
    </citation>
    <scope>NUCLEOTIDE SEQUENCE [LARGE SCALE GENOMIC DNA]</scope>
    <source>
        <strain evidence="5 6">DSM 108285</strain>
    </source>
</reference>
<dbReference type="OrthoDB" id="429932at2759"/>
<comment type="caution">
    <text evidence="5">The sequence shown here is derived from an EMBL/GenBank/DDBJ whole genome shotgun (WGS) entry which is preliminary data.</text>
</comment>
<gene>
    <name evidence="5" type="ORF">EW145_g4664</name>
</gene>
<evidence type="ECO:0000313" key="6">
    <source>
        <dbReference type="Proteomes" id="UP000308199"/>
    </source>
</evidence>
<comment type="similarity">
    <text evidence="1">Belongs to the DNA mismatch repair MutL/HexB family.</text>
</comment>
<dbReference type="Pfam" id="PF13589">
    <property type="entry name" value="HATPase_c_3"/>
    <property type="match status" value="1"/>
</dbReference>
<dbReference type="GO" id="GO:0016887">
    <property type="term" value="F:ATP hydrolysis activity"/>
    <property type="evidence" value="ECO:0007669"/>
    <property type="project" value="InterPro"/>
</dbReference>
<feature type="domain" description="MutL C-terminal dimerisation" evidence="4">
    <location>
        <begin position="502"/>
        <end position="732"/>
    </location>
</feature>